<evidence type="ECO:0000256" key="3">
    <source>
        <dbReference type="PROSITE-ProRule" id="PRU00339"/>
    </source>
</evidence>
<dbReference type="PROSITE" id="PS50293">
    <property type="entry name" value="TPR_REGION"/>
    <property type="match status" value="1"/>
</dbReference>
<dbReference type="InterPro" id="IPR013105">
    <property type="entry name" value="TPR_2"/>
</dbReference>
<feature type="repeat" description="TPR" evidence="3">
    <location>
        <begin position="313"/>
        <end position="346"/>
    </location>
</feature>
<dbReference type="PROSITE" id="PS50005">
    <property type="entry name" value="TPR"/>
    <property type="match status" value="5"/>
</dbReference>
<feature type="repeat" description="TPR" evidence="3">
    <location>
        <begin position="279"/>
        <end position="312"/>
    </location>
</feature>
<dbReference type="Gene3D" id="1.25.40.10">
    <property type="entry name" value="Tetratricopeptide repeat domain"/>
    <property type="match status" value="3"/>
</dbReference>
<evidence type="ECO:0000313" key="5">
    <source>
        <dbReference type="Proteomes" id="UP000739538"/>
    </source>
</evidence>
<dbReference type="EMBL" id="JAGQHS010000173">
    <property type="protein sequence ID" value="MCA9758436.1"/>
    <property type="molecule type" value="Genomic_DNA"/>
</dbReference>
<accession>A0A956SFM8</accession>
<dbReference type="Pfam" id="PF13432">
    <property type="entry name" value="TPR_16"/>
    <property type="match status" value="2"/>
</dbReference>
<feature type="repeat" description="TPR" evidence="3">
    <location>
        <begin position="35"/>
        <end position="68"/>
    </location>
</feature>
<dbReference type="Pfam" id="PF13414">
    <property type="entry name" value="TPR_11"/>
    <property type="match status" value="1"/>
</dbReference>
<protein>
    <submittedName>
        <fullName evidence="4">Tetratricopeptide repeat protein</fullName>
    </submittedName>
</protein>
<evidence type="ECO:0000256" key="1">
    <source>
        <dbReference type="ARBA" id="ARBA00022737"/>
    </source>
</evidence>
<reference evidence="4" key="1">
    <citation type="submission" date="2020-04" db="EMBL/GenBank/DDBJ databases">
        <authorList>
            <person name="Zhang T."/>
        </authorList>
    </citation>
    <scope>NUCLEOTIDE SEQUENCE</scope>
    <source>
        <strain evidence="4">HKST-UBA02</strain>
    </source>
</reference>
<reference evidence="4" key="2">
    <citation type="journal article" date="2021" name="Microbiome">
        <title>Successional dynamics and alternative stable states in a saline activated sludge microbial community over 9 years.</title>
        <authorList>
            <person name="Wang Y."/>
            <person name="Ye J."/>
            <person name="Ju F."/>
            <person name="Liu L."/>
            <person name="Boyd J.A."/>
            <person name="Deng Y."/>
            <person name="Parks D.H."/>
            <person name="Jiang X."/>
            <person name="Yin X."/>
            <person name="Woodcroft B.J."/>
            <person name="Tyson G.W."/>
            <person name="Hugenholtz P."/>
            <person name="Polz M.F."/>
            <person name="Zhang T."/>
        </authorList>
    </citation>
    <scope>NUCLEOTIDE SEQUENCE</scope>
    <source>
        <strain evidence="4">HKST-UBA02</strain>
    </source>
</reference>
<evidence type="ECO:0000313" key="4">
    <source>
        <dbReference type="EMBL" id="MCA9758436.1"/>
    </source>
</evidence>
<proteinExistence type="predicted"/>
<dbReference type="SUPFAM" id="SSF48452">
    <property type="entry name" value="TPR-like"/>
    <property type="match status" value="2"/>
</dbReference>
<feature type="repeat" description="TPR" evidence="3">
    <location>
        <begin position="245"/>
        <end position="278"/>
    </location>
</feature>
<name>A0A956SFM8_UNCEI</name>
<gene>
    <name evidence="4" type="ORF">KDA27_21750</name>
</gene>
<feature type="repeat" description="TPR" evidence="3">
    <location>
        <begin position="381"/>
        <end position="414"/>
    </location>
</feature>
<sequence>MSEGQAAQSIELVVDPWSEATHELERDRDAHPGFADVRNQLGMIYLEDGRPQDALREFQAALAKNPAYALAKFHYLVAKRIHEGVLEAEEWDAENIIQQVDEPQASLWTSWYLSQSGDVRGSVEVLDRLARTEPRFAAVAHYHRAIRSISLGDPTAVESALGQVSECHPVYRRILAERGWTGSQAGRSIASWTRALLGEWSDPQTWCPSTSPVFEVLGTRCAREGALEQARGFYEDAFLRDGAESLHQLRISRLALANGDEDEAVQALRRAIEVDPTSVEARIALGWEYQSQGYHDEALVQFEVAARLQPGYPDVQYNLGLLYEAHGRARDARTCYERALETNGKYFQARASLAQLLIGSGDFEGALGALRPLERQGIRSADLLVQKAEAHMALGELEAAIRELERAVELNPNYPRTYYILGQAYRKQGWKRKAQEAWKQHLERTRSWREQQPHLEEGEWRP</sequence>
<keyword evidence="2 3" id="KW-0802">TPR repeat</keyword>
<dbReference type="Pfam" id="PF07719">
    <property type="entry name" value="TPR_2"/>
    <property type="match status" value="1"/>
</dbReference>
<dbReference type="PANTHER" id="PTHR44943">
    <property type="entry name" value="CELLULOSE SYNTHASE OPERON PROTEIN C"/>
    <property type="match status" value="1"/>
</dbReference>
<dbReference type="AlphaFoldDB" id="A0A956SFM8"/>
<dbReference type="InterPro" id="IPR019734">
    <property type="entry name" value="TPR_rpt"/>
</dbReference>
<dbReference type="Proteomes" id="UP000739538">
    <property type="component" value="Unassembled WGS sequence"/>
</dbReference>
<dbReference type="InterPro" id="IPR011990">
    <property type="entry name" value="TPR-like_helical_dom_sf"/>
</dbReference>
<dbReference type="PANTHER" id="PTHR44943:SF8">
    <property type="entry name" value="TPR REPEAT-CONTAINING PROTEIN MJ0263"/>
    <property type="match status" value="1"/>
</dbReference>
<dbReference type="InterPro" id="IPR051685">
    <property type="entry name" value="Ycf3/AcsC/BcsC/TPR_MFPF"/>
</dbReference>
<organism evidence="4 5">
    <name type="scientific">Eiseniibacteriota bacterium</name>
    <dbReference type="NCBI Taxonomy" id="2212470"/>
    <lineage>
        <taxon>Bacteria</taxon>
        <taxon>Candidatus Eiseniibacteriota</taxon>
    </lineage>
</organism>
<comment type="caution">
    <text evidence="4">The sequence shown here is derived from an EMBL/GenBank/DDBJ whole genome shotgun (WGS) entry which is preliminary data.</text>
</comment>
<keyword evidence="1" id="KW-0677">Repeat</keyword>
<dbReference type="SMART" id="SM00028">
    <property type="entry name" value="TPR"/>
    <property type="match status" value="6"/>
</dbReference>
<evidence type="ECO:0000256" key="2">
    <source>
        <dbReference type="ARBA" id="ARBA00022803"/>
    </source>
</evidence>